<accession>A0ABU5R9V2</accession>
<dbReference type="SUPFAM" id="SSF56059">
    <property type="entry name" value="Glutathione synthetase ATP-binding domain-like"/>
    <property type="match status" value="1"/>
</dbReference>
<dbReference type="EMBL" id="JAYFSI010000005">
    <property type="protein sequence ID" value="MEA5362615.1"/>
    <property type="molecule type" value="Genomic_DNA"/>
</dbReference>
<dbReference type="RefSeq" id="WP_323330205.1">
    <property type="nucleotide sequence ID" value="NZ_JAYFSI010000005.1"/>
</dbReference>
<name>A0ABU5R9V2_9PSEU</name>
<keyword evidence="2" id="KW-1185">Reference proteome</keyword>
<dbReference type="Proteomes" id="UP001304298">
    <property type="component" value="Unassembled WGS sequence"/>
</dbReference>
<evidence type="ECO:0000313" key="2">
    <source>
        <dbReference type="Proteomes" id="UP001304298"/>
    </source>
</evidence>
<gene>
    <name evidence="1" type="ORF">VA596_23975</name>
</gene>
<reference evidence="1 2" key="1">
    <citation type="submission" date="2023-12" db="EMBL/GenBank/DDBJ databases">
        <title>Amycolatopsis sp. V23-08.</title>
        <authorList>
            <person name="Somphong A."/>
        </authorList>
    </citation>
    <scope>NUCLEOTIDE SEQUENCE [LARGE SCALE GENOMIC DNA]</scope>
    <source>
        <strain evidence="1 2">V23-08</strain>
    </source>
</reference>
<comment type="caution">
    <text evidence="1">The sequence shown here is derived from an EMBL/GenBank/DDBJ whole genome shotgun (WGS) entry which is preliminary data.</text>
</comment>
<organism evidence="1 2">
    <name type="scientific">Amycolatopsis heterodermiae</name>
    <dbReference type="NCBI Taxonomy" id="3110235"/>
    <lineage>
        <taxon>Bacteria</taxon>
        <taxon>Bacillati</taxon>
        <taxon>Actinomycetota</taxon>
        <taxon>Actinomycetes</taxon>
        <taxon>Pseudonocardiales</taxon>
        <taxon>Pseudonocardiaceae</taxon>
        <taxon>Amycolatopsis</taxon>
    </lineage>
</organism>
<evidence type="ECO:0008006" key="3">
    <source>
        <dbReference type="Google" id="ProtNLM"/>
    </source>
</evidence>
<protein>
    <recommendedName>
        <fullName evidence="3">ATP-grasp domain-containing protein</fullName>
    </recommendedName>
</protein>
<sequence length="337" mass="34720">MDIIVERHGSPRLLEVNDRPLGLSAIRHAGLSPAQRLAHDLRAHAGDRGEVGVVLAEAFALPRPVTVRGPVRISAPASGDDARIGAVTADLTAFSDAVTSKGGTVVFAGATDRPPLAPGTPVWNRSTRSLGREFAVVNSAAASAVCVDKTVLRGPEARAAAAGALHVLKPRWGSGSRHVHRGTLAELDGIRRAHPGEVFLCEPWIDGAVLQCAGKPYRFDLRVFVVGGRAAGTVVRRAAAPAVAPFDDSPLSWLTTTGPVLNAVAGADRRPSARDGLARLPGTWLAGAAELAESTVSAAERAAAGATAAGERPEFGRLHGIAGRLVPVPLGFAEAGS</sequence>
<proteinExistence type="predicted"/>
<evidence type="ECO:0000313" key="1">
    <source>
        <dbReference type="EMBL" id="MEA5362615.1"/>
    </source>
</evidence>